<name>A0A7U6GL39_9GAMM</name>
<dbReference type="Proteomes" id="UP000031631">
    <property type="component" value="Chromosome"/>
</dbReference>
<dbReference type="Pfam" id="PF20567">
    <property type="entry name" value="DUF6776"/>
    <property type="match status" value="1"/>
</dbReference>
<evidence type="ECO:0000313" key="3">
    <source>
        <dbReference type="Proteomes" id="UP000031631"/>
    </source>
</evidence>
<dbReference type="OrthoDB" id="7056878at2"/>
<dbReference type="InterPro" id="IPR046703">
    <property type="entry name" value="DUF6776"/>
</dbReference>
<dbReference type="KEGG" id="tbn:TBH_C2667"/>
<sequence>MKPVSSTRVKPKRVKSPRIVHQHDRRSHWQIFLLLALLAGIAWQAYSFGVRQGGFNEAQASRELARLTHALDHSEAALKEAHAEAVRYRRQAEIEVDASRALQEQLVGIEKENASLKSDVKMLRSLISDDNGSLYVRNLVLRQLDEAGHYHYAFSLVQVLEKVDVTKGKLLMKISGKLKGKRKRLDRSEFSEDGEKVLKLEFSNYQDVAGEIILPEDFKPEKLLIEFLPRNKELKKMSRHFSWNDYLLSSRPEMSDIHE</sequence>
<organism evidence="2 3">
    <name type="scientific">Thiolapillus brandeum</name>
    <dbReference type="NCBI Taxonomy" id="1076588"/>
    <lineage>
        <taxon>Bacteria</taxon>
        <taxon>Pseudomonadati</taxon>
        <taxon>Pseudomonadota</taxon>
        <taxon>Gammaproteobacteria</taxon>
        <taxon>Chromatiales</taxon>
        <taxon>Sedimenticolaceae</taxon>
        <taxon>Thiolapillus</taxon>
    </lineage>
</organism>
<evidence type="ECO:0000313" key="2">
    <source>
        <dbReference type="EMBL" id="BAO45573.1"/>
    </source>
</evidence>
<proteinExistence type="predicted"/>
<dbReference type="AlphaFoldDB" id="A0A7U6GL39"/>
<reference evidence="2 3" key="1">
    <citation type="journal article" date="2014" name="PLoS ONE">
        <title>Physiological and genomic features of a novel sulfur-oxidizing gammaproteobacterium belonging to a previously uncultivated symbiotic lineage isolated from a hydrothermal vent.</title>
        <authorList>
            <person name="Nunoura T."/>
            <person name="Takaki Y."/>
            <person name="Kazama H."/>
            <person name="Kakuta J."/>
            <person name="Shimamura S."/>
            <person name="Makita H."/>
            <person name="Hirai M."/>
            <person name="Miyazaki M."/>
            <person name="Takai K."/>
        </authorList>
    </citation>
    <scope>NUCLEOTIDE SEQUENCE [LARGE SCALE GENOMIC DNA]</scope>
    <source>
        <strain evidence="2 3">Hiromi1</strain>
    </source>
</reference>
<dbReference type="RefSeq" id="WP_041069379.1">
    <property type="nucleotide sequence ID" value="NZ_AP012273.1"/>
</dbReference>
<accession>A0A7U6GL39</accession>
<gene>
    <name evidence="2" type="ORF">TBH_C2667</name>
</gene>
<dbReference type="EMBL" id="AP012273">
    <property type="protein sequence ID" value="BAO45573.1"/>
    <property type="molecule type" value="Genomic_DNA"/>
</dbReference>
<keyword evidence="3" id="KW-1185">Reference proteome</keyword>
<protein>
    <submittedName>
        <fullName evidence="2">Uncharacterized protein</fullName>
    </submittedName>
</protein>
<keyword evidence="1" id="KW-0175">Coiled coil</keyword>
<feature type="coiled-coil region" evidence="1">
    <location>
        <begin position="64"/>
        <end position="119"/>
    </location>
</feature>
<evidence type="ECO:0000256" key="1">
    <source>
        <dbReference type="SAM" id="Coils"/>
    </source>
</evidence>